<feature type="domain" description="Anthranilate synthase component I N-terminal" evidence="1">
    <location>
        <begin position="22"/>
        <end position="137"/>
    </location>
</feature>
<accession>A0A376RHM1</accession>
<keyword evidence="2" id="KW-0808">Transferase</keyword>
<dbReference type="InterPro" id="IPR006805">
    <property type="entry name" value="Anth_synth_I_N"/>
</dbReference>
<organism evidence="2 3">
    <name type="scientific">Escherichia coli</name>
    <dbReference type="NCBI Taxonomy" id="562"/>
    <lineage>
        <taxon>Bacteria</taxon>
        <taxon>Pseudomonadati</taxon>
        <taxon>Pseudomonadota</taxon>
        <taxon>Gammaproteobacteria</taxon>
        <taxon>Enterobacterales</taxon>
        <taxon>Enterobacteriaceae</taxon>
        <taxon>Escherichia</taxon>
    </lineage>
</organism>
<dbReference type="SUPFAM" id="SSF56322">
    <property type="entry name" value="ADC synthase"/>
    <property type="match status" value="1"/>
</dbReference>
<evidence type="ECO:0000259" key="1">
    <source>
        <dbReference type="Pfam" id="PF04715"/>
    </source>
</evidence>
<dbReference type="Pfam" id="PF04715">
    <property type="entry name" value="Anth_synt_I_N"/>
    <property type="match status" value="1"/>
</dbReference>
<dbReference type="Proteomes" id="UP000254159">
    <property type="component" value="Unassembled WGS sequence"/>
</dbReference>
<gene>
    <name evidence="2" type="primary">pabB_3</name>
    <name evidence="2" type="ORF">NCTC10865_02732</name>
</gene>
<evidence type="ECO:0000313" key="2">
    <source>
        <dbReference type="EMBL" id="STI17429.1"/>
    </source>
</evidence>
<dbReference type="AlphaFoldDB" id="A0A376RHM1"/>
<protein>
    <submittedName>
        <fullName evidence="2">Para-aminobenzoate synthase component I</fullName>
        <ecNumber evidence="2">2.6.1.85</ecNumber>
    </submittedName>
</protein>
<reference evidence="2 3" key="1">
    <citation type="submission" date="2018-06" db="EMBL/GenBank/DDBJ databases">
        <authorList>
            <consortium name="Pathogen Informatics"/>
            <person name="Doyle S."/>
        </authorList>
    </citation>
    <scope>NUCLEOTIDE SEQUENCE [LARGE SCALE GENOMIC DNA]</scope>
    <source>
        <strain evidence="2 3">NCTC10865</strain>
    </source>
</reference>
<sequence length="157" mass="17667">MKTLSPAVITLPWRQDAAEFYFSRLSHLPWAMLLHSGYADHPYSRFDIVVADPICTLTTFGKETVVSESEKRTTTTDDPLQVFQQVLDRADIRPTHNEDLPFQGGALGLFGYDLGRRFESLPEIAEQDIVLPDMAVGYLRLGAHCRPPASYSFFAES</sequence>
<evidence type="ECO:0000313" key="3">
    <source>
        <dbReference type="Proteomes" id="UP000254159"/>
    </source>
</evidence>
<name>A0A376RHM1_ECOLX</name>
<dbReference type="GO" id="GO:0046820">
    <property type="term" value="F:4-amino-4-deoxychorismate synthase activity"/>
    <property type="evidence" value="ECO:0007669"/>
    <property type="project" value="UniProtKB-EC"/>
</dbReference>
<keyword evidence="2" id="KW-0032">Aminotransferase</keyword>
<dbReference type="EC" id="2.6.1.85" evidence="2"/>
<dbReference type="EMBL" id="UGCD01000002">
    <property type="protein sequence ID" value="STI17429.1"/>
    <property type="molecule type" value="Genomic_DNA"/>
</dbReference>
<dbReference type="InterPro" id="IPR005801">
    <property type="entry name" value="ADC_synthase"/>
</dbReference>
<dbReference type="Gene3D" id="3.60.120.10">
    <property type="entry name" value="Anthranilate synthase"/>
    <property type="match status" value="1"/>
</dbReference>
<proteinExistence type="predicted"/>